<keyword evidence="3" id="KW-0813">Transport</keyword>
<feature type="region of interest" description="Disordered" evidence="7">
    <location>
        <begin position="1125"/>
        <end position="1180"/>
    </location>
</feature>
<gene>
    <name evidence="9" type="ORF">TTHERM_00295290</name>
</gene>
<evidence type="ECO:0000256" key="2">
    <source>
        <dbReference type="ARBA" id="ARBA00009150"/>
    </source>
</evidence>
<reference evidence="10" key="1">
    <citation type="journal article" date="2006" name="PLoS Biol.">
        <title>Macronuclear genome sequence of the ciliate Tetrahymena thermophila, a model eukaryote.</title>
        <authorList>
            <person name="Eisen J.A."/>
            <person name="Coyne R.S."/>
            <person name="Wu M."/>
            <person name="Wu D."/>
            <person name="Thiagarajan M."/>
            <person name="Wortman J.R."/>
            <person name="Badger J.H."/>
            <person name="Ren Q."/>
            <person name="Amedeo P."/>
            <person name="Jones K.M."/>
            <person name="Tallon L.J."/>
            <person name="Delcher A.L."/>
            <person name="Salzberg S.L."/>
            <person name="Silva J.C."/>
            <person name="Haas B.J."/>
            <person name="Majoros W.H."/>
            <person name="Farzad M."/>
            <person name="Carlton J.M."/>
            <person name="Smith R.K. Jr."/>
            <person name="Garg J."/>
            <person name="Pearlman R.E."/>
            <person name="Karrer K.M."/>
            <person name="Sun L."/>
            <person name="Manning G."/>
            <person name="Elde N.C."/>
            <person name="Turkewitz A.P."/>
            <person name="Asai D.J."/>
            <person name="Wilkes D.E."/>
            <person name="Wang Y."/>
            <person name="Cai H."/>
            <person name="Collins K."/>
            <person name="Stewart B.A."/>
            <person name="Lee S.R."/>
            <person name="Wilamowska K."/>
            <person name="Weinberg Z."/>
            <person name="Ruzzo W.L."/>
            <person name="Wloga D."/>
            <person name="Gaertig J."/>
            <person name="Frankel J."/>
            <person name="Tsao C.-C."/>
            <person name="Gorovsky M.A."/>
            <person name="Keeling P.J."/>
            <person name="Waller R.F."/>
            <person name="Patron N.J."/>
            <person name="Cherry J.M."/>
            <person name="Stover N.A."/>
            <person name="Krieger C.J."/>
            <person name="del Toro C."/>
            <person name="Ryder H.F."/>
            <person name="Williamson S.C."/>
            <person name="Barbeau R.A."/>
            <person name="Hamilton E.P."/>
            <person name="Orias E."/>
        </authorList>
    </citation>
    <scope>NUCLEOTIDE SEQUENCE [LARGE SCALE GENOMIC DNA]</scope>
    <source>
        <strain evidence="10">SB210</strain>
    </source>
</reference>
<evidence type="ECO:0000256" key="4">
    <source>
        <dbReference type="ARBA" id="ARBA00022927"/>
    </source>
</evidence>
<keyword evidence="6" id="KW-0175">Coiled coil</keyword>
<evidence type="ECO:0000313" key="9">
    <source>
        <dbReference type="EMBL" id="EAR92916.1"/>
    </source>
</evidence>
<feature type="region of interest" description="Disordered" evidence="7">
    <location>
        <begin position="62"/>
        <end position="81"/>
    </location>
</feature>
<dbReference type="STRING" id="312017.I7M7F7"/>
<evidence type="ECO:0000256" key="3">
    <source>
        <dbReference type="ARBA" id="ARBA00022448"/>
    </source>
</evidence>
<dbReference type="RefSeq" id="XP_001013161.1">
    <property type="nucleotide sequence ID" value="XM_001013161.1"/>
</dbReference>
<dbReference type="Pfam" id="PF07928">
    <property type="entry name" value="Vps54"/>
    <property type="match status" value="1"/>
</dbReference>
<evidence type="ECO:0000259" key="8">
    <source>
        <dbReference type="Pfam" id="PF07928"/>
    </source>
</evidence>
<feature type="region of interest" description="Disordered" evidence="7">
    <location>
        <begin position="1"/>
        <end position="53"/>
    </location>
</feature>
<comment type="subcellular location">
    <subcellularLocation>
        <location evidence="1">Golgi apparatus</location>
        <location evidence="1">trans-Golgi network</location>
    </subcellularLocation>
</comment>
<name>I7M7F7_TETTS</name>
<dbReference type="OrthoDB" id="298279at2759"/>
<dbReference type="InterPro" id="IPR039745">
    <property type="entry name" value="Vps54"/>
</dbReference>
<organism evidence="9 10">
    <name type="scientific">Tetrahymena thermophila (strain SB210)</name>
    <dbReference type="NCBI Taxonomy" id="312017"/>
    <lineage>
        <taxon>Eukaryota</taxon>
        <taxon>Sar</taxon>
        <taxon>Alveolata</taxon>
        <taxon>Ciliophora</taxon>
        <taxon>Intramacronucleata</taxon>
        <taxon>Oligohymenophorea</taxon>
        <taxon>Hymenostomatida</taxon>
        <taxon>Tetrahymenina</taxon>
        <taxon>Tetrahymenidae</taxon>
        <taxon>Tetrahymena</taxon>
    </lineage>
</organism>
<feature type="compositionally biased region" description="Low complexity" evidence="7">
    <location>
        <begin position="1166"/>
        <end position="1180"/>
    </location>
</feature>
<dbReference type="HOGENOM" id="CLU_293120_0_0_1"/>
<evidence type="ECO:0000256" key="6">
    <source>
        <dbReference type="ARBA" id="ARBA00023054"/>
    </source>
</evidence>
<proteinExistence type="inferred from homology"/>
<evidence type="ECO:0000256" key="7">
    <source>
        <dbReference type="SAM" id="MobiDB-lite"/>
    </source>
</evidence>
<feature type="compositionally biased region" description="Low complexity" evidence="7">
    <location>
        <begin position="39"/>
        <end position="53"/>
    </location>
</feature>
<feature type="compositionally biased region" description="Polar residues" evidence="7">
    <location>
        <begin position="16"/>
        <end position="32"/>
    </location>
</feature>
<dbReference type="AlphaFoldDB" id="I7M7F7"/>
<dbReference type="OMA" id="HIWKENI"/>
<dbReference type="PANTHER" id="PTHR12965:SF0">
    <property type="entry name" value="VACUOLAR PROTEIN SORTING-ASSOCIATED PROTEIN 54"/>
    <property type="match status" value="1"/>
</dbReference>
<feature type="domain" description="Vacuolar protein sorting-associated protein 54 C-terminal" evidence="8">
    <location>
        <begin position="815"/>
        <end position="950"/>
    </location>
</feature>
<protein>
    <submittedName>
        <fullName evidence="9">Vps54-like protein</fullName>
    </submittedName>
</protein>
<dbReference type="GO" id="GO:0000938">
    <property type="term" value="C:GARP complex"/>
    <property type="evidence" value="ECO:0007669"/>
    <property type="project" value="InterPro"/>
</dbReference>
<keyword evidence="5" id="KW-0333">Golgi apparatus</keyword>
<dbReference type="GO" id="GO:0006896">
    <property type="term" value="P:Golgi to vacuole transport"/>
    <property type="evidence" value="ECO:0007669"/>
    <property type="project" value="TreeGrafter"/>
</dbReference>
<dbReference type="KEGG" id="tet:TTHERM_00295290"/>
<keyword evidence="10" id="KW-1185">Reference proteome</keyword>
<dbReference type="InParanoid" id="I7M7F7"/>
<feature type="compositionally biased region" description="Low complexity" evidence="7">
    <location>
        <begin position="1140"/>
        <end position="1158"/>
    </location>
</feature>
<sequence>MSNYQSNFKEQKSQDSHSQPASNNSSILTHQSSIDKNKQNQPKNQQTPQIQRQTAGLLDQSASFHGNQGINGGLSLQQSINNTNPSNMESFNRYITQLIPNRAQKVVDNVLEKYEKIKDIIEKNIKPNKYSLSEEELQKLTISISDFDQYKNRILTDYKEYQHQKQQNGSFEDHLHDMHLNKNLINCYSKVPTIFFKEYENENYPFFNDIGRDVRALMQYQNQLVEYLDEVELNLFYQVYFRFNQILEMILNFDKMGSKCEENLQKVKIIKETNQKMKQKLLKGGLEIVKKKKAQQRLLMTYEVLIRMKQLNQNKDLALQEDPKLEQILLNEEEKLSNYSSPQNNLQAQIANSQNKMTISGEVKKSDRLLEKLKSISLYNFIQKKYVQVIKKEEQDHYSELLDGISKYLKENLNYKEVQKKQNHAELSIDISSIHSYNSNLHNDSSSIHYDQEDDIDESLQVFEWTFNDIHSIQATETKLAKLYLKSSHNFELIRIEVLKNNIIKDVQKFQNQIRNQFREYCIQLYKTHNYHENKEFKQDKDDQHAFLNDVNDILLIKFAQFYSKLIQSYIVKSFSLIYQIKQEIITSTWQTEQSVEYWGQKVLPIICNFTKFQIEILDTFSSDLIAYVKYINTSTDANLAFKISSSNELFQYWLKEFPTMFKKTSELSFLESTNLPIQIQSELVKANKDTIQTYDINYFYKQKSGLHFELFTTFDEKQRIILENALSNDNWNPCNISYKIYNLLDYFFIQKKKHDLHSNSDDEEEQFNKIRSNIIKADSEDEEEDLQDLNHYYIKKFEREYKIQLNKLIFEKENKKYMFSEGFLVFLKQVQKYIGIMAESKIQYSKEYFIRFISLLRQYNTFSREFIVLAKGKNPQFPQMNGKVTVKNLATSSLNLTFLIKIFDKIKERLVQNTDVSKEIIDAEFQKIKIDIQNHISEIFGTIPNIIKDMLQKSASQVNLLGWHKPQEKINVPLAQTARIVDSIRSMYNVLEEILNTSELKYIFEMIINDFIEIYIYTFIQLLTSSDSNRLSVQRIKDEVTYFCNEIVEISIIPQLSNIEMLIHSVEQVIQIQKVPRLEEIKNKQQNIENIEDEDQQIDLSKQKAQQNNKEDEIQRITKKFSQLKENDDDQQTEKMYQSSEMNKININNNSNKNMINDSQSESPNKNSNNQISVNNQSS</sequence>
<evidence type="ECO:0000313" key="10">
    <source>
        <dbReference type="Proteomes" id="UP000009168"/>
    </source>
</evidence>
<dbReference type="GO" id="GO:0005829">
    <property type="term" value="C:cytosol"/>
    <property type="evidence" value="ECO:0007669"/>
    <property type="project" value="GOC"/>
</dbReference>
<comment type="similarity">
    <text evidence="2">Belongs to the VPS54 family.</text>
</comment>
<dbReference type="InterPro" id="IPR012501">
    <property type="entry name" value="Vps54_C"/>
</dbReference>
<dbReference type="GeneID" id="7829457"/>
<accession>I7M7F7</accession>
<dbReference type="GO" id="GO:0042147">
    <property type="term" value="P:retrograde transport, endosome to Golgi"/>
    <property type="evidence" value="ECO:0007669"/>
    <property type="project" value="InterPro"/>
</dbReference>
<dbReference type="GO" id="GO:0015031">
    <property type="term" value="P:protein transport"/>
    <property type="evidence" value="ECO:0007669"/>
    <property type="project" value="UniProtKB-KW"/>
</dbReference>
<dbReference type="PANTHER" id="PTHR12965">
    <property type="entry name" value="VACUOLAR PROTEIN SORTING 54"/>
    <property type="match status" value="1"/>
</dbReference>
<keyword evidence="4" id="KW-0653">Protein transport</keyword>
<dbReference type="EMBL" id="GG662740">
    <property type="protein sequence ID" value="EAR92916.1"/>
    <property type="molecule type" value="Genomic_DNA"/>
</dbReference>
<evidence type="ECO:0000256" key="1">
    <source>
        <dbReference type="ARBA" id="ARBA00004601"/>
    </source>
</evidence>
<evidence type="ECO:0000256" key="5">
    <source>
        <dbReference type="ARBA" id="ARBA00023034"/>
    </source>
</evidence>
<dbReference type="GO" id="GO:0019905">
    <property type="term" value="F:syntaxin binding"/>
    <property type="evidence" value="ECO:0007669"/>
    <property type="project" value="TreeGrafter"/>
</dbReference>
<dbReference type="Proteomes" id="UP000009168">
    <property type="component" value="Unassembled WGS sequence"/>
</dbReference>